<comment type="caution">
    <text evidence="2">The sequence shown here is derived from an EMBL/GenBank/DDBJ whole genome shotgun (WGS) entry which is preliminary data.</text>
</comment>
<dbReference type="GO" id="GO:0003677">
    <property type="term" value="F:DNA binding"/>
    <property type="evidence" value="ECO:0007669"/>
    <property type="project" value="UniProtKB-KW"/>
</dbReference>
<evidence type="ECO:0000259" key="1">
    <source>
        <dbReference type="Pfam" id="PF12728"/>
    </source>
</evidence>
<keyword evidence="2" id="KW-0238">DNA-binding</keyword>
<dbReference type="AlphaFoldDB" id="A0A2S7WH73"/>
<dbReference type="RefSeq" id="WP_105022288.1">
    <property type="nucleotide sequence ID" value="NZ_MSCM01000002.1"/>
</dbReference>
<name>A0A2S7WH73_9FLAO</name>
<evidence type="ECO:0000313" key="3">
    <source>
        <dbReference type="Proteomes" id="UP000239068"/>
    </source>
</evidence>
<dbReference type="Proteomes" id="UP000239068">
    <property type="component" value="Unassembled WGS sequence"/>
</dbReference>
<reference evidence="2 3" key="1">
    <citation type="submission" date="2016-12" db="EMBL/GenBank/DDBJ databases">
        <title>Trade-off between light-utilization and light-protection in marine flavobacteria.</title>
        <authorList>
            <person name="Kumagai Y."/>
            <person name="Yoshizawa S."/>
            <person name="Kogure K."/>
            <person name="Iwasaki W."/>
        </authorList>
    </citation>
    <scope>NUCLEOTIDE SEQUENCE [LARGE SCALE GENOMIC DNA]</scope>
    <source>
        <strain evidence="2 3">ATCC 43844</strain>
    </source>
</reference>
<feature type="domain" description="Helix-turn-helix" evidence="1">
    <location>
        <begin position="47"/>
        <end position="85"/>
    </location>
</feature>
<dbReference type="Pfam" id="PF12728">
    <property type="entry name" value="HTH_17"/>
    <property type="match status" value="1"/>
</dbReference>
<protein>
    <submittedName>
        <fullName evidence="2">DNA-binding protein</fullName>
    </submittedName>
</protein>
<dbReference type="InterPro" id="IPR041657">
    <property type="entry name" value="HTH_17"/>
</dbReference>
<evidence type="ECO:0000313" key="2">
    <source>
        <dbReference type="EMBL" id="PQJ76968.1"/>
    </source>
</evidence>
<dbReference type="EMBL" id="MSCM01000002">
    <property type="protein sequence ID" value="PQJ76968.1"/>
    <property type="molecule type" value="Genomic_DNA"/>
</dbReference>
<organism evidence="2 3">
    <name type="scientific">Polaribacter glomeratus</name>
    <dbReference type="NCBI Taxonomy" id="102"/>
    <lineage>
        <taxon>Bacteria</taxon>
        <taxon>Pseudomonadati</taxon>
        <taxon>Bacteroidota</taxon>
        <taxon>Flavobacteriia</taxon>
        <taxon>Flavobacteriales</taxon>
        <taxon>Flavobacteriaceae</taxon>
    </lineage>
</organism>
<keyword evidence="3" id="KW-1185">Reference proteome</keyword>
<accession>A0A2S7WH73</accession>
<gene>
    <name evidence="2" type="ORF">BTO16_14000</name>
</gene>
<sequence length="93" mass="10820">MQQVQFISISPEQLQNAIINGVKNQLQELKKFYQPKEPTQFITRNYVADEMLHCDLSTVHNLTKKGILTKYQIGGRVLYKRSEVENAIIKLKK</sequence>
<dbReference type="OrthoDB" id="1097811at2"/>
<proteinExistence type="predicted"/>